<accession>A0ABD0J4H0</accession>
<keyword evidence="3" id="KW-1185">Reference proteome</keyword>
<comment type="caution">
    <text evidence="2">The sequence shown here is derived from an EMBL/GenBank/DDBJ whole genome shotgun (WGS) entry which is preliminary data.</text>
</comment>
<feature type="compositionally biased region" description="Basic residues" evidence="1">
    <location>
        <begin position="62"/>
        <end position="80"/>
    </location>
</feature>
<organism evidence="2 3">
    <name type="scientific">Batillaria attramentaria</name>
    <dbReference type="NCBI Taxonomy" id="370345"/>
    <lineage>
        <taxon>Eukaryota</taxon>
        <taxon>Metazoa</taxon>
        <taxon>Spiralia</taxon>
        <taxon>Lophotrochozoa</taxon>
        <taxon>Mollusca</taxon>
        <taxon>Gastropoda</taxon>
        <taxon>Caenogastropoda</taxon>
        <taxon>Sorbeoconcha</taxon>
        <taxon>Cerithioidea</taxon>
        <taxon>Batillariidae</taxon>
        <taxon>Batillaria</taxon>
    </lineage>
</organism>
<feature type="non-terminal residue" evidence="2">
    <location>
        <position position="80"/>
    </location>
</feature>
<dbReference type="Proteomes" id="UP001519460">
    <property type="component" value="Unassembled WGS sequence"/>
</dbReference>
<sequence length="80" mass="9159">LWTETTTKWLLVRTTAKCPGTLANRSETGLRDVRELKPHCPVQTDLPGMDSVTIHPCETHQHNKRSAKHPCNRKHQHSKL</sequence>
<gene>
    <name evidence="2" type="ORF">BaRGS_00039282</name>
</gene>
<evidence type="ECO:0000313" key="3">
    <source>
        <dbReference type="Proteomes" id="UP001519460"/>
    </source>
</evidence>
<reference evidence="2 3" key="1">
    <citation type="journal article" date="2023" name="Sci. Data">
        <title>Genome assembly of the Korean intertidal mud-creeper Batillaria attramentaria.</title>
        <authorList>
            <person name="Patra A.K."/>
            <person name="Ho P.T."/>
            <person name="Jun S."/>
            <person name="Lee S.J."/>
            <person name="Kim Y."/>
            <person name="Won Y.J."/>
        </authorList>
    </citation>
    <scope>NUCLEOTIDE SEQUENCE [LARGE SCALE GENOMIC DNA]</scope>
    <source>
        <strain evidence="2">Wonlab-2016</strain>
    </source>
</reference>
<proteinExistence type="predicted"/>
<dbReference type="EMBL" id="JACVVK020000676">
    <property type="protein sequence ID" value="KAK7456969.1"/>
    <property type="molecule type" value="Genomic_DNA"/>
</dbReference>
<protein>
    <submittedName>
        <fullName evidence="2">Uncharacterized protein</fullName>
    </submittedName>
</protein>
<feature type="non-terminal residue" evidence="2">
    <location>
        <position position="1"/>
    </location>
</feature>
<evidence type="ECO:0000256" key="1">
    <source>
        <dbReference type="SAM" id="MobiDB-lite"/>
    </source>
</evidence>
<dbReference type="AlphaFoldDB" id="A0ABD0J4H0"/>
<evidence type="ECO:0000313" key="2">
    <source>
        <dbReference type="EMBL" id="KAK7456969.1"/>
    </source>
</evidence>
<feature type="region of interest" description="Disordered" evidence="1">
    <location>
        <begin position="57"/>
        <end position="80"/>
    </location>
</feature>
<name>A0ABD0J4H0_9CAEN</name>